<proteinExistence type="predicted"/>
<accession>A0A8H8DLV9</accession>
<protein>
    <submittedName>
        <fullName evidence="1">Uncharacterized protein</fullName>
    </submittedName>
</protein>
<dbReference type="OrthoDB" id="296065at2759"/>
<name>A0A8H8DLV9_9FUNG</name>
<sequence>MLTCAKQNDIAPYGVRAGAKRLGRDKKIAEKRKNVTRPRETTVLVPDDVRGVQAGGCANAPSARAHSELRATVHWLVEEAHHDAEGAAVDGRR</sequence>
<dbReference type="AlphaFoldDB" id="A0A8H8DLV9"/>
<dbReference type="EMBL" id="JAEFCI010001004">
    <property type="protein sequence ID" value="KAG5463191.1"/>
    <property type="molecule type" value="Genomic_DNA"/>
</dbReference>
<organism evidence="1 2">
    <name type="scientific">Olpidium bornovanus</name>
    <dbReference type="NCBI Taxonomy" id="278681"/>
    <lineage>
        <taxon>Eukaryota</taxon>
        <taxon>Fungi</taxon>
        <taxon>Fungi incertae sedis</taxon>
        <taxon>Olpidiomycota</taxon>
        <taxon>Olpidiomycotina</taxon>
        <taxon>Olpidiomycetes</taxon>
        <taxon>Olpidiales</taxon>
        <taxon>Olpidiaceae</taxon>
        <taxon>Olpidium</taxon>
    </lineage>
</organism>
<reference evidence="1 2" key="1">
    <citation type="journal article" name="Sci. Rep.">
        <title>Genome-scale phylogenetic analyses confirm Olpidium as the closest living zoosporic fungus to the non-flagellated, terrestrial fungi.</title>
        <authorList>
            <person name="Chang Y."/>
            <person name="Rochon D."/>
            <person name="Sekimoto S."/>
            <person name="Wang Y."/>
            <person name="Chovatia M."/>
            <person name="Sandor L."/>
            <person name="Salamov A."/>
            <person name="Grigoriev I.V."/>
            <person name="Stajich J.E."/>
            <person name="Spatafora J.W."/>
        </authorList>
    </citation>
    <scope>NUCLEOTIDE SEQUENCE [LARGE SCALE GENOMIC DNA]</scope>
    <source>
        <strain evidence="1">S191</strain>
    </source>
</reference>
<comment type="caution">
    <text evidence="1">The sequence shown here is derived from an EMBL/GenBank/DDBJ whole genome shotgun (WGS) entry which is preliminary data.</text>
</comment>
<gene>
    <name evidence="1" type="ORF">BJ554DRAFT_1141</name>
</gene>
<keyword evidence="2" id="KW-1185">Reference proteome</keyword>
<dbReference type="Proteomes" id="UP000673691">
    <property type="component" value="Unassembled WGS sequence"/>
</dbReference>
<evidence type="ECO:0000313" key="1">
    <source>
        <dbReference type="EMBL" id="KAG5463191.1"/>
    </source>
</evidence>
<evidence type="ECO:0000313" key="2">
    <source>
        <dbReference type="Proteomes" id="UP000673691"/>
    </source>
</evidence>